<feature type="region of interest" description="Disordered" evidence="1">
    <location>
        <begin position="1"/>
        <end position="70"/>
    </location>
</feature>
<sequence>PASPLRPQPSSSPPVFIGGRPPANATPSSQRPSQLAQRRHQGVARRRDNPQVHPSLPVSSPSTAVPIDDE</sequence>
<proteinExistence type="predicted"/>
<evidence type="ECO:0000313" key="3">
    <source>
        <dbReference type="Proteomes" id="UP000000763"/>
    </source>
</evidence>
<dbReference type="Proteomes" id="UP000000763">
    <property type="component" value="Chromosome 1"/>
</dbReference>
<organism evidence="2 3">
    <name type="scientific">Oryza sativa subsp. japonica</name>
    <name type="common">Rice</name>
    <dbReference type="NCBI Taxonomy" id="39947"/>
    <lineage>
        <taxon>Eukaryota</taxon>
        <taxon>Viridiplantae</taxon>
        <taxon>Streptophyta</taxon>
        <taxon>Embryophyta</taxon>
        <taxon>Tracheophyta</taxon>
        <taxon>Spermatophyta</taxon>
        <taxon>Magnoliopsida</taxon>
        <taxon>Liliopsida</taxon>
        <taxon>Poales</taxon>
        <taxon>Poaceae</taxon>
        <taxon>BOP clade</taxon>
        <taxon>Oryzoideae</taxon>
        <taxon>Oryzeae</taxon>
        <taxon>Oryzinae</taxon>
        <taxon>Oryza</taxon>
        <taxon>Oryza sativa</taxon>
    </lineage>
</organism>
<evidence type="ECO:0000313" key="2">
    <source>
        <dbReference type="EMBL" id="BAF06420.1"/>
    </source>
</evidence>
<name>Q0JIK8_ORYSJ</name>
<accession>Q0JIK8</accession>
<dbReference type="AlphaFoldDB" id="Q0JIK8"/>
<gene>
    <name evidence="2" type="ordered locus">Os01g0794900</name>
</gene>
<feature type="compositionally biased region" description="Pro residues" evidence="1">
    <location>
        <begin position="1"/>
        <end position="12"/>
    </location>
</feature>
<protein>
    <submittedName>
        <fullName evidence="2">Os01g0794900 protein</fullName>
    </submittedName>
</protein>
<reference evidence="3" key="2">
    <citation type="journal article" date="2008" name="Nucleic Acids Res.">
        <title>The rice annotation project database (RAP-DB): 2008 update.</title>
        <authorList>
            <consortium name="The rice annotation project (RAP)"/>
        </authorList>
    </citation>
    <scope>GENOME REANNOTATION</scope>
    <source>
        <strain evidence="3">cv. Nipponbare</strain>
    </source>
</reference>
<evidence type="ECO:0000256" key="1">
    <source>
        <dbReference type="SAM" id="MobiDB-lite"/>
    </source>
</evidence>
<feature type="non-terminal residue" evidence="2">
    <location>
        <position position="1"/>
    </location>
</feature>
<dbReference type="KEGG" id="dosa:Os01g0794900"/>
<dbReference type="EMBL" id="AP008207">
    <property type="protein sequence ID" value="BAF06420.1"/>
    <property type="molecule type" value="Genomic_DNA"/>
</dbReference>
<feature type="compositionally biased region" description="Polar residues" evidence="1">
    <location>
        <begin position="25"/>
        <end position="36"/>
    </location>
</feature>
<reference evidence="2 3" key="1">
    <citation type="journal article" date="2005" name="Nature">
        <title>The map-based sequence of the rice genome.</title>
        <authorList>
            <consortium name="International rice genome sequencing project (IRGSP)"/>
            <person name="Matsumoto T."/>
            <person name="Wu J."/>
            <person name="Kanamori H."/>
            <person name="Katayose Y."/>
            <person name="Fujisawa M."/>
            <person name="Namiki N."/>
            <person name="Mizuno H."/>
            <person name="Yamamoto K."/>
            <person name="Antonio B.A."/>
            <person name="Baba T."/>
            <person name="Sakata K."/>
            <person name="Nagamura Y."/>
            <person name="Aoki H."/>
            <person name="Arikawa K."/>
            <person name="Arita K."/>
            <person name="Bito T."/>
            <person name="Chiden Y."/>
            <person name="Fujitsuka N."/>
            <person name="Fukunaka R."/>
            <person name="Hamada M."/>
            <person name="Harada C."/>
            <person name="Hayashi A."/>
            <person name="Hijishita S."/>
            <person name="Honda M."/>
            <person name="Hosokawa S."/>
            <person name="Ichikawa Y."/>
            <person name="Idonuma A."/>
            <person name="Iijima M."/>
            <person name="Ikeda M."/>
            <person name="Ikeno M."/>
            <person name="Ito K."/>
            <person name="Ito S."/>
            <person name="Ito T."/>
            <person name="Ito Y."/>
            <person name="Ito Y."/>
            <person name="Iwabuchi A."/>
            <person name="Kamiya K."/>
            <person name="Karasawa W."/>
            <person name="Kurita K."/>
            <person name="Katagiri S."/>
            <person name="Kikuta A."/>
            <person name="Kobayashi H."/>
            <person name="Kobayashi N."/>
            <person name="Machita K."/>
            <person name="Maehara T."/>
            <person name="Masukawa M."/>
            <person name="Mizubayashi T."/>
            <person name="Mukai Y."/>
            <person name="Nagasaki H."/>
            <person name="Nagata Y."/>
            <person name="Naito S."/>
            <person name="Nakashima M."/>
            <person name="Nakama Y."/>
            <person name="Nakamichi Y."/>
            <person name="Nakamura M."/>
            <person name="Meguro A."/>
            <person name="Negishi M."/>
            <person name="Ohta I."/>
            <person name="Ohta T."/>
            <person name="Okamoto M."/>
            <person name="Ono N."/>
            <person name="Saji S."/>
            <person name="Sakaguchi M."/>
            <person name="Sakai K."/>
            <person name="Shibata M."/>
            <person name="Shimokawa T."/>
            <person name="Song J."/>
            <person name="Takazaki Y."/>
            <person name="Terasawa K."/>
            <person name="Tsugane M."/>
            <person name="Tsuji K."/>
            <person name="Ueda S."/>
            <person name="Waki K."/>
            <person name="Yamagata H."/>
            <person name="Yamamoto M."/>
            <person name="Yamamoto S."/>
            <person name="Yamane H."/>
            <person name="Yoshiki S."/>
            <person name="Yoshihara R."/>
            <person name="Yukawa K."/>
            <person name="Zhong H."/>
            <person name="Yano M."/>
            <person name="Yuan Q."/>
            <person name="Ouyang S."/>
            <person name="Liu J."/>
            <person name="Jones K.M."/>
            <person name="Gansberger K."/>
            <person name="Moffat K."/>
            <person name="Hill J."/>
            <person name="Bera J."/>
            <person name="Fadrosh D."/>
            <person name="Jin S."/>
            <person name="Johri S."/>
            <person name="Kim M."/>
            <person name="Overton L."/>
            <person name="Reardon M."/>
            <person name="Tsitrin T."/>
            <person name="Vuong H."/>
            <person name="Weaver B."/>
            <person name="Ciecko A."/>
            <person name="Tallon L."/>
            <person name="Jackson J."/>
            <person name="Pai G."/>
            <person name="Aken S.V."/>
            <person name="Utterback T."/>
            <person name="Reidmuller S."/>
            <person name="Feldblyum T."/>
            <person name="Hsiao J."/>
            <person name="Zismann V."/>
            <person name="Iobst S."/>
            <person name="de Vazeille A.R."/>
            <person name="Buell C.R."/>
            <person name="Ying K."/>
            <person name="Li Y."/>
            <person name="Lu T."/>
            <person name="Huang Y."/>
            <person name="Zhao Q."/>
            <person name="Feng Q."/>
            <person name="Zhang L."/>
            <person name="Zhu J."/>
            <person name="Weng Q."/>
            <person name="Mu J."/>
            <person name="Lu Y."/>
            <person name="Fan D."/>
            <person name="Liu Y."/>
            <person name="Guan J."/>
            <person name="Zhang Y."/>
            <person name="Yu S."/>
            <person name="Liu X."/>
            <person name="Zhang Y."/>
            <person name="Hong G."/>
            <person name="Han B."/>
            <person name="Choisne N."/>
            <person name="Demange N."/>
            <person name="Orjeda G."/>
            <person name="Samain S."/>
            <person name="Cattolico L."/>
            <person name="Pelletier E."/>
            <person name="Couloux A."/>
            <person name="Segurens B."/>
            <person name="Wincker P."/>
            <person name="D'Hont A."/>
            <person name="Scarpelli C."/>
            <person name="Weissenbach J."/>
            <person name="Salanoubat M."/>
            <person name="Quetier F."/>
            <person name="Yu Y."/>
            <person name="Kim H.R."/>
            <person name="Rambo T."/>
            <person name="Currie J."/>
            <person name="Collura K."/>
            <person name="Luo M."/>
            <person name="Yang T."/>
            <person name="Ammiraju J.S.S."/>
            <person name="Engler F."/>
            <person name="Soderlund C."/>
            <person name="Wing R.A."/>
            <person name="Palmer L.E."/>
            <person name="de la Bastide M."/>
            <person name="Spiegel L."/>
            <person name="Nascimento L."/>
            <person name="Zutavern T."/>
            <person name="O'Shaughnessy A."/>
            <person name="Dike S."/>
            <person name="Dedhia N."/>
            <person name="Preston R."/>
            <person name="Balija V."/>
            <person name="McCombie W.R."/>
            <person name="Chow T."/>
            <person name="Chen H."/>
            <person name="Chung M."/>
            <person name="Chen C."/>
            <person name="Shaw J."/>
            <person name="Wu H."/>
            <person name="Hsiao K."/>
            <person name="Chao Y."/>
            <person name="Chu M."/>
            <person name="Cheng C."/>
            <person name="Hour A."/>
            <person name="Lee P."/>
            <person name="Lin S."/>
            <person name="Lin Y."/>
            <person name="Liou J."/>
            <person name="Liu S."/>
            <person name="Hsing Y."/>
            <person name="Raghuvanshi S."/>
            <person name="Mohanty A."/>
            <person name="Bharti A.K."/>
            <person name="Gaur A."/>
            <person name="Gupta V."/>
            <person name="Kumar D."/>
            <person name="Ravi V."/>
            <person name="Vij S."/>
            <person name="Kapur A."/>
            <person name="Khurana P."/>
            <person name="Khurana P."/>
            <person name="Khurana J.P."/>
            <person name="Tyagi A.K."/>
            <person name="Gaikwad K."/>
            <person name="Singh A."/>
            <person name="Dalal V."/>
            <person name="Srivastava S."/>
            <person name="Dixit A."/>
            <person name="Pal A.K."/>
            <person name="Ghazi I.A."/>
            <person name="Yadav M."/>
            <person name="Pandit A."/>
            <person name="Bhargava A."/>
            <person name="Sureshbabu K."/>
            <person name="Batra K."/>
            <person name="Sharma T.R."/>
            <person name="Mohapatra T."/>
            <person name="Singh N.K."/>
            <person name="Messing J."/>
            <person name="Nelson A.B."/>
            <person name="Fuks G."/>
            <person name="Kavchok S."/>
            <person name="Keizer G."/>
            <person name="Linton E."/>
            <person name="Llaca V."/>
            <person name="Song R."/>
            <person name="Tanyolac B."/>
            <person name="Young S."/>
            <person name="Ho-Il K."/>
            <person name="Hahn J.H."/>
            <person name="Sangsakoo G."/>
            <person name="Vanavichit A."/>
            <person name="de Mattos Luiz.A.T."/>
            <person name="Zimmer P.D."/>
            <person name="Malone G."/>
            <person name="Dellagostin O."/>
            <person name="de Oliveira A.C."/>
            <person name="Bevan M."/>
            <person name="Bancroft I."/>
            <person name="Minx P."/>
            <person name="Cordum H."/>
            <person name="Wilson R."/>
            <person name="Cheng Z."/>
            <person name="Jin W."/>
            <person name="Jiang J."/>
            <person name="Leong S.A."/>
            <person name="Iwama H."/>
            <person name="Gojobori T."/>
            <person name="Itoh T."/>
            <person name="Niimura Y."/>
            <person name="Fujii Y."/>
            <person name="Habara T."/>
            <person name="Sakai H."/>
            <person name="Sato Y."/>
            <person name="Wilson G."/>
            <person name="Kumar K."/>
            <person name="McCouch S."/>
            <person name="Juretic N."/>
            <person name="Hoen D."/>
            <person name="Wright S."/>
            <person name="Bruskiewich R."/>
            <person name="Bureau T."/>
            <person name="Miyao A."/>
            <person name="Hirochika H."/>
            <person name="Nishikawa T."/>
            <person name="Kadowaki K."/>
            <person name="Sugiura M."/>
            <person name="Burr B."/>
            <person name="Sasaki T."/>
        </authorList>
    </citation>
    <scope>NUCLEOTIDE SEQUENCE [LARGE SCALE GENOMIC DNA]</scope>
    <source>
        <strain evidence="3">cv. Nipponbare</strain>
    </source>
</reference>